<organism evidence="8 9">
    <name type="scientific">Sphingomonas vulcanisoli</name>
    <dbReference type="NCBI Taxonomy" id="1658060"/>
    <lineage>
        <taxon>Bacteria</taxon>
        <taxon>Pseudomonadati</taxon>
        <taxon>Pseudomonadota</taxon>
        <taxon>Alphaproteobacteria</taxon>
        <taxon>Sphingomonadales</taxon>
        <taxon>Sphingomonadaceae</taxon>
        <taxon>Sphingomonas</taxon>
    </lineage>
</organism>
<keyword evidence="5" id="KW-0460">Magnesium</keyword>
<reference evidence="8 9" key="1">
    <citation type="submission" date="2020-03" db="EMBL/GenBank/DDBJ databases">
        <title>Genomic Encyclopedia of Type Strains, Phase III (KMG-III): the genomes of soil and plant-associated and newly described type strains.</title>
        <authorList>
            <person name="Whitman W."/>
        </authorList>
    </citation>
    <scope>NUCLEOTIDE SEQUENCE [LARGE SCALE GENOMIC DNA]</scope>
    <source>
        <strain evidence="8 9">CECT 8804</strain>
    </source>
</reference>
<name>A0ABX0TUE1_9SPHN</name>
<proteinExistence type="predicted"/>
<evidence type="ECO:0000313" key="9">
    <source>
        <dbReference type="Proteomes" id="UP000727456"/>
    </source>
</evidence>
<comment type="cofactor">
    <cofactor evidence="2">
        <name>Mg(2+)</name>
        <dbReference type="ChEBI" id="CHEBI:18420"/>
    </cofactor>
</comment>
<comment type="caution">
    <text evidence="8">The sequence shown here is derived from an EMBL/GenBank/DDBJ whole genome shotgun (WGS) entry which is preliminary data.</text>
</comment>
<sequence>MATRLATALARSEGYGPHADDFDAGLPLIAAAVLVAITDRAEPGVILTLRQPHLRRHAGQIAFPGGRADPEDDDAIATALREADEEIGLSPRAVDIVGISDRYRTGTDFDIAPVIGVIAPDLPLVPHEGEVADVFEVPLSFLLEPANHRRESRAFEGREREYYALNWGERRIWGATAGIIVNLTTRLAAFA</sequence>
<accession>A0ABX0TUE1</accession>
<keyword evidence="9" id="KW-1185">Reference proteome</keyword>
<evidence type="ECO:0000259" key="7">
    <source>
        <dbReference type="PROSITE" id="PS51462"/>
    </source>
</evidence>
<comment type="cofactor">
    <cofactor evidence="1">
        <name>Mn(2+)</name>
        <dbReference type="ChEBI" id="CHEBI:29035"/>
    </cofactor>
</comment>
<evidence type="ECO:0000256" key="3">
    <source>
        <dbReference type="ARBA" id="ARBA00022723"/>
    </source>
</evidence>
<protein>
    <submittedName>
        <fullName evidence="8">8-oxo-dGTP pyrophosphatase MutT (NUDIX family)</fullName>
    </submittedName>
</protein>
<evidence type="ECO:0000313" key="8">
    <source>
        <dbReference type="EMBL" id="NIJ08090.1"/>
    </source>
</evidence>
<dbReference type="PROSITE" id="PS51462">
    <property type="entry name" value="NUDIX"/>
    <property type="match status" value="1"/>
</dbReference>
<gene>
    <name evidence="8" type="ORF">FHS31_001700</name>
</gene>
<keyword evidence="3" id="KW-0479">Metal-binding</keyword>
<dbReference type="CDD" id="cd03426">
    <property type="entry name" value="NUDIX_CoAse_Nudt7"/>
    <property type="match status" value="1"/>
</dbReference>
<dbReference type="PANTHER" id="PTHR12992:SF11">
    <property type="entry name" value="MITOCHONDRIAL COENZYME A DIPHOSPHATASE NUDT8"/>
    <property type="match status" value="1"/>
</dbReference>
<dbReference type="EMBL" id="JAAOZC010000003">
    <property type="protein sequence ID" value="NIJ08090.1"/>
    <property type="molecule type" value="Genomic_DNA"/>
</dbReference>
<evidence type="ECO:0000256" key="5">
    <source>
        <dbReference type="ARBA" id="ARBA00022842"/>
    </source>
</evidence>
<dbReference type="PANTHER" id="PTHR12992">
    <property type="entry name" value="NUDIX HYDROLASE"/>
    <property type="match status" value="1"/>
</dbReference>
<keyword evidence="6" id="KW-0464">Manganese</keyword>
<dbReference type="SUPFAM" id="SSF55811">
    <property type="entry name" value="Nudix"/>
    <property type="match status" value="1"/>
</dbReference>
<evidence type="ECO:0000256" key="2">
    <source>
        <dbReference type="ARBA" id="ARBA00001946"/>
    </source>
</evidence>
<dbReference type="Gene3D" id="3.90.79.10">
    <property type="entry name" value="Nucleoside Triphosphate Pyrophosphohydrolase"/>
    <property type="match status" value="1"/>
</dbReference>
<dbReference type="Proteomes" id="UP000727456">
    <property type="component" value="Unassembled WGS sequence"/>
</dbReference>
<evidence type="ECO:0000256" key="4">
    <source>
        <dbReference type="ARBA" id="ARBA00022801"/>
    </source>
</evidence>
<dbReference type="InterPro" id="IPR000086">
    <property type="entry name" value="NUDIX_hydrolase_dom"/>
</dbReference>
<dbReference type="InterPro" id="IPR045121">
    <property type="entry name" value="CoAse"/>
</dbReference>
<dbReference type="InterPro" id="IPR015797">
    <property type="entry name" value="NUDIX_hydrolase-like_dom_sf"/>
</dbReference>
<dbReference type="NCBIfam" id="NF007980">
    <property type="entry name" value="PRK10707.1"/>
    <property type="match status" value="1"/>
</dbReference>
<feature type="domain" description="Nudix hydrolase" evidence="7">
    <location>
        <begin position="27"/>
        <end position="159"/>
    </location>
</feature>
<evidence type="ECO:0000256" key="1">
    <source>
        <dbReference type="ARBA" id="ARBA00001936"/>
    </source>
</evidence>
<evidence type="ECO:0000256" key="6">
    <source>
        <dbReference type="ARBA" id="ARBA00023211"/>
    </source>
</evidence>
<keyword evidence="4" id="KW-0378">Hydrolase</keyword>
<dbReference type="Pfam" id="PF00293">
    <property type="entry name" value="NUDIX"/>
    <property type="match status" value="1"/>
</dbReference>